<name>A0ABS5YZ77_9ACTN</name>
<dbReference type="EMBL" id="JAHKKG010000012">
    <property type="protein sequence ID" value="MBU2668727.1"/>
    <property type="molecule type" value="Genomic_DNA"/>
</dbReference>
<feature type="domain" description="Peptidase S8/S53" evidence="7">
    <location>
        <begin position="148"/>
        <end position="393"/>
    </location>
</feature>
<dbReference type="PROSITE" id="PS51892">
    <property type="entry name" value="SUBTILASE"/>
    <property type="match status" value="1"/>
</dbReference>
<dbReference type="Pfam" id="PF00082">
    <property type="entry name" value="Peptidase_S8"/>
    <property type="match status" value="1"/>
</dbReference>
<proteinExistence type="inferred from homology"/>
<dbReference type="Gene3D" id="2.60.40.10">
    <property type="entry name" value="Immunoglobulins"/>
    <property type="match status" value="2"/>
</dbReference>
<protein>
    <submittedName>
        <fullName evidence="10">S8 family serine peptidase</fullName>
    </submittedName>
</protein>
<feature type="active site" description="Charge relay system" evidence="5">
    <location>
        <position position="360"/>
    </location>
</feature>
<dbReference type="PROSITE" id="PS00137">
    <property type="entry name" value="SUBTILASE_HIS"/>
    <property type="match status" value="1"/>
</dbReference>
<evidence type="ECO:0000259" key="9">
    <source>
        <dbReference type="Pfam" id="PF22148"/>
    </source>
</evidence>
<feature type="active site" description="Charge relay system" evidence="5">
    <location>
        <position position="189"/>
    </location>
</feature>
<evidence type="ECO:0000256" key="3">
    <source>
        <dbReference type="ARBA" id="ARBA00022801"/>
    </source>
</evidence>
<dbReference type="PRINTS" id="PR00723">
    <property type="entry name" value="SUBTILISIN"/>
</dbReference>
<feature type="signal peptide" evidence="6">
    <location>
        <begin position="1"/>
        <end position="30"/>
    </location>
</feature>
<evidence type="ECO:0000256" key="2">
    <source>
        <dbReference type="ARBA" id="ARBA00022670"/>
    </source>
</evidence>
<evidence type="ECO:0000256" key="5">
    <source>
        <dbReference type="PROSITE-ProRule" id="PRU01240"/>
    </source>
</evidence>
<evidence type="ECO:0000259" key="8">
    <source>
        <dbReference type="Pfam" id="PF12245"/>
    </source>
</evidence>
<dbReference type="InterPro" id="IPR000209">
    <property type="entry name" value="Peptidase_S8/S53_dom"/>
</dbReference>
<dbReference type="Pfam" id="PF12245">
    <property type="entry name" value="Big_3_2"/>
    <property type="match status" value="1"/>
</dbReference>
<dbReference type="InterPro" id="IPR013783">
    <property type="entry name" value="Ig-like_fold"/>
</dbReference>
<keyword evidence="6" id="KW-0732">Signal</keyword>
<accession>A0ABS5YZ77</accession>
<dbReference type="InterPro" id="IPR023828">
    <property type="entry name" value="Peptidase_S8_Ser-AS"/>
</dbReference>
<dbReference type="InterPro" id="IPR054399">
    <property type="entry name" value="Fervidolysin-like_N_prodom"/>
</dbReference>
<feature type="active site" description="Charge relay system" evidence="5">
    <location>
        <position position="157"/>
    </location>
</feature>
<sequence length="599" mass="61869">MKLNKRRVTVGLISTGVVVAMTGVTTWALAADNTTKTPTGPVRLVVGYKDGADRTAAARTMSVAGARITTAAGAATSALSAINAARVTVPGERSASMIAALKSDPNVAYVEKEARVAAFDLTPNDPSFSKQNEMHVIKAPAAWDTTTGSAVTVAVIDTGVTPVGDLVGATVAGYNFVSNNTTTTDNEGHGTAVASLIGARGNNGKGMAGVCWTCKIMPVKVLDANGEGTDSDVAQGIIWAVQHGAKILNLSLGGPASTKVLSDAVAYANMNSALVVAAAGNAGNTTKQYPAAYADVLTVAATNRCPAFATDPDCTTGTTTRSSYSSYNKAGDTWVDVAAPGNVLAMDRQGNYNTGTQGTSFASPIVAGAAALVKTQNPTYTGWSLASSIYKGASAHKLTNGGVNYGLIDIPASFGVPTDTTKPTLSGITPANGSIKRGTFAVSPVNLKDDRSGIQKTTLWVNGEFRSYSRNAPFGISLNFSTSKGPTKVEMRVFDKAGNYQIVSNTITIDNTAPSSRITSAPKSGSKLSGTVSIGYTGSDQYGIARYELLLNGKVAQTHTSTTPFRFGTTAVPKSFTVQVRTYDKAGNSALSTKYSYTR</sequence>
<dbReference type="InterPro" id="IPR015500">
    <property type="entry name" value="Peptidase_S8_subtilisin-rel"/>
</dbReference>
<evidence type="ECO:0000313" key="11">
    <source>
        <dbReference type="Proteomes" id="UP001519654"/>
    </source>
</evidence>
<dbReference type="Gene3D" id="3.40.50.200">
    <property type="entry name" value="Peptidase S8/S53 domain"/>
    <property type="match status" value="1"/>
</dbReference>
<dbReference type="InterPro" id="IPR022038">
    <property type="entry name" value="Ig-like_bact"/>
</dbReference>
<evidence type="ECO:0000259" key="7">
    <source>
        <dbReference type="Pfam" id="PF00082"/>
    </source>
</evidence>
<feature type="domain" description="Ig-like" evidence="8">
    <location>
        <begin position="483"/>
        <end position="511"/>
    </location>
</feature>
<dbReference type="SUPFAM" id="SSF52743">
    <property type="entry name" value="Subtilisin-like"/>
    <property type="match status" value="1"/>
</dbReference>
<feature type="chain" id="PRO_5045684112" evidence="6">
    <location>
        <begin position="31"/>
        <end position="599"/>
    </location>
</feature>
<dbReference type="InterPro" id="IPR037045">
    <property type="entry name" value="S8pro/Inhibitor_I9_sf"/>
</dbReference>
<dbReference type="PANTHER" id="PTHR43806:SF11">
    <property type="entry name" value="CEREVISIN-RELATED"/>
    <property type="match status" value="1"/>
</dbReference>
<dbReference type="InterPro" id="IPR022398">
    <property type="entry name" value="Peptidase_S8_His-AS"/>
</dbReference>
<reference evidence="10 11" key="1">
    <citation type="submission" date="2021-06" db="EMBL/GenBank/DDBJ databases">
        <title>Actinoplanes lichenicola sp. nov., and Actinoplanes ovalisporus sp. nov., isolated from lichen in Thailand.</title>
        <authorList>
            <person name="Saeng-In P."/>
            <person name="Kanchanasin P."/>
            <person name="Yuki M."/>
            <person name="Kudo T."/>
            <person name="Ohkuma M."/>
            <person name="Phongsopitanun W."/>
            <person name="Tanasupawat S."/>
        </authorList>
    </citation>
    <scope>NUCLEOTIDE SEQUENCE [LARGE SCALE GENOMIC DNA]</scope>
    <source>
        <strain evidence="10 11">NBRC 110975</strain>
    </source>
</reference>
<comment type="similarity">
    <text evidence="1 5">Belongs to the peptidase S8 family.</text>
</comment>
<gene>
    <name evidence="10" type="ORF">KOI35_34980</name>
</gene>
<evidence type="ECO:0000256" key="4">
    <source>
        <dbReference type="ARBA" id="ARBA00022825"/>
    </source>
</evidence>
<dbReference type="InterPro" id="IPR050131">
    <property type="entry name" value="Peptidase_S8_subtilisin-like"/>
</dbReference>
<evidence type="ECO:0000313" key="10">
    <source>
        <dbReference type="EMBL" id="MBU2668727.1"/>
    </source>
</evidence>
<dbReference type="Gene3D" id="3.30.70.80">
    <property type="entry name" value="Peptidase S8 propeptide/proteinase inhibitor I9"/>
    <property type="match status" value="1"/>
</dbReference>
<keyword evidence="11" id="KW-1185">Reference proteome</keyword>
<dbReference type="PANTHER" id="PTHR43806">
    <property type="entry name" value="PEPTIDASE S8"/>
    <property type="match status" value="1"/>
</dbReference>
<dbReference type="Pfam" id="PF22148">
    <property type="entry name" value="Fervidolysin_NPro-like"/>
    <property type="match status" value="1"/>
</dbReference>
<dbReference type="InterPro" id="IPR036852">
    <property type="entry name" value="Peptidase_S8/S53_dom_sf"/>
</dbReference>
<keyword evidence="4 5" id="KW-0720">Serine protease</keyword>
<keyword evidence="2 5" id="KW-0645">Protease</keyword>
<organism evidence="10 11">
    <name type="scientific">Paractinoplanes bogorensis</name>
    <dbReference type="NCBI Taxonomy" id="1610840"/>
    <lineage>
        <taxon>Bacteria</taxon>
        <taxon>Bacillati</taxon>
        <taxon>Actinomycetota</taxon>
        <taxon>Actinomycetes</taxon>
        <taxon>Micromonosporales</taxon>
        <taxon>Micromonosporaceae</taxon>
        <taxon>Paractinoplanes</taxon>
    </lineage>
</organism>
<comment type="caution">
    <text evidence="10">The sequence shown here is derived from an EMBL/GenBank/DDBJ whole genome shotgun (WGS) entry which is preliminary data.</text>
</comment>
<keyword evidence="3 5" id="KW-0378">Hydrolase</keyword>
<dbReference type="PROSITE" id="PS00138">
    <property type="entry name" value="SUBTILASE_SER"/>
    <property type="match status" value="1"/>
</dbReference>
<feature type="domain" description="Fervidolysin-like N-terminal prodomain" evidence="9">
    <location>
        <begin position="44"/>
        <end position="111"/>
    </location>
</feature>
<evidence type="ECO:0000256" key="6">
    <source>
        <dbReference type="SAM" id="SignalP"/>
    </source>
</evidence>
<dbReference type="Proteomes" id="UP001519654">
    <property type="component" value="Unassembled WGS sequence"/>
</dbReference>
<evidence type="ECO:0000256" key="1">
    <source>
        <dbReference type="ARBA" id="ARBA00011073"/>
    </source>
</evidence>
<dbReference type="RefSeq" id="WP_215792962.1">
    <property type="nucleotide sequence ID" value="NZ_JAHKKG010000012.1"/>
</dbReference>